<name>A0A3G8H8D5_9BURK</name>
<dbReference type="Gene3D" id="3.90.226.10">
    <property type="entry name" value="2-enoyl-CoA Hydratase, Chain A, domain 1"/>
    <property type="match status" value="1"/>
</dbReference>
<dbReference type="OrthoDB" id="6086640at2"/>
<dbReference type="Pfam" id="PF06833">
    <property type="entry name" value="MdcE"/>
    <property type="match status" value="1"/>
</dbReference>
<dbReference type="AlphaFoldDB" id="A0A3G8H8D5"/>
<reference evidence="4" key="1">
    <citation type="submission" date="2018-11" db="EMBL/GenBank/DDBJ databases">
        <title>FDA dAtabase for Regulatory Grade micrObial Sequences (FDA-ARGOS): Supporting development and validation of Infectious Disease Dx tests.</title>
        <authorList>
            <person name="Goldberg B."/>
            <person name="Campos J."/>
            <person name="Tallon L."/>
            <person name="Sadzewicz L."/>
            <person name="Zhao X."/>
            <person name="Vavikolanu K."/>
            <person name="Mehta A."/>
            <person name="Aluvathingal J."/>
            <person name="Nadendla S."/>
            <person name="Geyer C."/>
            <person name="Nandy P."/>
            <person name="Yan Y."/>
            <person name="Sichtig H."/>
        </authorList>
    </citation>
    <scope>NUCLEOTIDE SEQUENCE [LARGE SCALE GENOMIC DNA]</scope>
    <source>
        <strain evidence="4">FDAARGOS_614</strain>
    </source>
</reference>
<sequence length="272" mass="28961">MSEPHLPSRGAAWLAALAGAAPRLPGYPPSVQVADTEIAGRAARLIAVVPDAASPFPRARQGEVGLLEGWSLARAVHDVVDADRDRPVKRAIVAVVDTPSQAYGRREEAFGIHQALASAAAAYATARLQGHPVIALLVGKAMSGAFLAHGYQANRILALHDPAVQVHAMGKEAAARITLRSVEDLEAFAATVPPMAYDLDNYATLGLLWRTIPVQPAATPSAGDLATVRRHLQEALDDIDADPHRDLRSRLHGENRGATRRAREALASQWHG</sequence>
<evidence type="ECO:0000313" key="3">
    <source>
        <dbReference type="EMBL" id="AZG15822.1"/>
    </source>
</evidence>
<dbReference type="GO" id="GO:0016829">
    <property type="term" value="F:lyase activity"/>
    <property type="evidence" value="ECO:0007669"/>
    <property type="project" value="UniProtKB-KW"/>
</dbReference>
<dbReference type="InterPro" id="IPR029045">
    <property type="entry name" value="ClpP/crotonase-like_dom_sf"/>
</dbReference>
<feature type="compositionally biased region" description="Basic and acidic residues" evidence="1">
    <location>
        <begin position="249"/>
        <end position="264"/>
    </location>
</feature>
<feature type="domain" description="CoA carboxyltransferase C-terminal" evidence="2">
    <location>
        <begin position="1"/>
        <end position="272"/>
    </location>
</feature>
<feature type="region of interest" description="Disordered" evidence="1">
    <location>
        <begin position="249"/>
        <end position="272"/>
    </location>
</feature>
<evidence type="ECO:0000313" key="4">
    <source>
        <dbReference type="Proteomes" id="UP000270411"/>
    </source>
</evidence>
<keyword evidence="3" id="KW-0456">Lyase</keyword>
<dbReference type="KEGG" id="cpau:EHF44_20465"/>
<accession>A0A3G8H8D5</accession>
<dbReference type="InterPro" id="IPR011763">
    <property type="entry name" value="COA_CT_C"/>
</dbReference>
<dbReference type="GO" id="GO:0016874">
    <property type="term" value="F:ligase activity"/>
    <property type="evidence" value="ECO:0007669"/>
    <property type="project" value="InterPro"/>
</dbReference>
<evidence type="ECO:0000259" key="2">
    <source>
        <dbReference type="PROSITE" id="PS50989"/>
    </source>
</evidence>
<dbReference type="InterPro" id="IPR009648">
    <property type="entry name" value="Malonate_gamma"/>
</dbReference>
<dbReference type="RefSeq" id="WP_124685554.1">
    <property type="nucleotide sequence ID" value="NZ_CP033970.1"/>
</dbReference>
<dbReference type="PROSITE" id="PS50989">
    <property type="entry name" value="COA_CT_CTER"/>
    <property type="match status" value="1"/>
</dbReference>
<organism evidence="3 4">
    <name type="scientific">Cupriavidus pauculus</name>
    <dbReference type="NCBI Taxonomy" id="82633"/>
    <lineage>
        <taxon>Bacteria</taxon>
        <taxon>Pseudomonadati</taxon>
        <taxon>Pseudomonadota</taxon>
        <taxon>Betaproteobacteria</taxon>
        <taxon>Burkholderiales</taxon>
        <taxon>Burkholderiaceae</taxon>
        <taxon>Cupriavidus</taxon>
    </lineage>
</organism>
<protein>
    <submittedName>
        <fullName evidence="3">Biotin-independent malonate decarboxylase subunit gamma</fullName>
        <ecNumber evidence="3">4.1.1.88</ecNumber>
    </submittedName>
</protein>
<dbReference type="GO" id="GO:0005975">
    <property type="term" value="P:carbohydrate metabolic process"/>
    <property type="evidence" value="ECO:0007669"/>
    <property type="project" value="InterPro"/>
</dbReference>
<gene>
    <name evidence="3" type="primary">mdcE</name>
    <name evidence="3" type="ORF">EHF44_20465</name>
</gene>
<dbReference type="EC" id="4.1.1.88" evidence="3"/>
<dbReference type="Proteomes" id="UP000270411">
    <property type="component" value="Chromosome 2"/>
</dbReference>
<dbReference type="SUPFAM" id="SSF52096">
    <property type="entry name" value="ClpP/crotonase"/>
    <property type="match status" value="1"/>
</dbReference>
<dbReference type="NCBIfam" id="TIGR03134">
    <property type="entry name" value="malonate_gamma"/>
    <property type="match status" value="1"/>
</dbReference>
<dbReference type="EMBL" id="CP033970">
    <property type="protein sequence ID" value="AZG15822.1"/>
    <property type="molecule type" value="Genomic_DNA"/>
</dbReference>
<evidence type="ECO:0000256" key="1">
    <source>
        <dbReference type="SAM" id="MobiDB-lite"/>
    </source>
</evidence>
<proteinExistence type="predicted"/>